<dbReference type="InterPro" id="IPR013098">
    <property type="entry name" value="Ig_I-set"/>
</dbReference>
<evidence type="ECO:0000256" key="6">
    <source>
        <dbReference type="SAM" id="MobiDB-lite"/>
    </source>
</evidence>
<reference evidence="12" key="2">
    <citation type="submission" date="2025-04" db="UniProtKB">
        <authorList>
            <consortium name="RefSeq"/>
        </authorList>
    </citation>
    <scope>IDENTIFICATION</scope>
</reference>
<feature type="domain" description="Ig-like" evidence="9">
    <location>
        <begin position="141"/>
        <end position="232"/>
    </location>
</feature>
<feature type="chain" id="PRO_5044590544" evidence="8">
    <location>
        <begin position="25"/>
        <end position="308"/>
    </location>
</feature>
<dbReference type="STRING" id="303518.ENSPNYP00000022501"/>
<dbReference type="AlphaFoldDB" id="A0A3B4GMA9"/>
<dbReference type="InterPro" id="IPR003599">
    <property type="entry name" value="Ig_sub"/>
</dbReference>
<dbReference type="GO" id="GO:0005886">
    <property type="term" value="C:plasma membrane"/>
    <property type="evidence" value="ECO:0007669"/>
    <property type="project" value="TreeGrafter"/>
</dbReference>
<evidence type="ECO:0000256" key="3">
    <source>
        <dbReference type="ARBA" id="ARBA00023157"/>
    </source>
</evidence>
<evidence type="ECO:0000313" key="12">
    <source>
        <dbReference type="RefSeq" id="XP_005753794.1"/>
    </source>
</evidence>
<accession>A0A3B4GMA9</accession>
<name>A0A3B4GMA9_9CICH</name>
<evidence type="ECO:0000256" key="7">
    <source>
        <dbReference type="SAM" id="Phobius"/>
    </source>
</evidence>
<dbReference type="PANTHER" id="PTHR11640:SF158">
    <property type="entry name" value="V-SET AND IMMUNOGLOBULIN DOMAIN-CONTAINING PROTEIN 10-LIKE 2"/>
    <property type="match status" value="1"/>
</dbReference>
<dbReference type="GeneTree" id="ENSGT00940000158944"/>
<dbReference type="CTD" id="133418"/>
<comment type="subcellular location">
    <subcellularLocation>
        <location evidence="1">Membrane</location>
        <topology evidence="1">Single-pass type I membrane protein</topology>
    </subcellularLocation>
</comment>
<dbReference type="Pfam" id="PF07679">
    <property type="entry name" value="I-set"/>
    <property type="match status" value="1"/>
</dbReference>
<dbReference type="PROSITE" id="PS50835">
    <property type="entry name" value="IG_LIKE"/>
    <property type="match status" value="2"/>
</dbReference>
<keyword evidence="3" id="KW-1015">Disulfide bond</keyword>
<organism evidence="10">
    <name type="scientific">Pundamilia nyererei</name>
    <dbReference type="NCBI Taxonomy" id="303518"/>
    <lineage>
        <taxon>Eukaryota</taxon>
        <taxon>Metazoa</taxon>
        <taxon>Chordata</taxon>
        <taxon>Craniata</taxon>
        <taxon>Vertebrata</taxon>
        <taxon>Euteleostomi</taxon>
        <taxon>Actinopterygii</taxon>
        <taxon>Neopterygii</taxon>
        <taxon>Teleostei</taxon>
        <taxon>Neoteleostei</taxon>
        <taxon>Acanthomorphata</taxon>
        <taxon>Ovalentaria</taxon>
        <taxon>Cichlomorphae</taxon>
        <taxon>Cichliformes</taxon>
        <taxon>Cichlidae</taxon>
        <taxon>African cichlids</taxon>
        <taxon>Pseudocrenilabrinae</taxon>
        <taxon>Haplochromini</taxon>
        <taxon>Pundamilia</taxon>
    </lineage>
</organism>
<reference evidence="10" key="1">
    <citation type="submission" date="2023-09" db="UniProtKB">
        <authorList>
            <consortium name="Ensembl"/>
        </authorList>
    </citation>
    <scope>IDENTIFICATION</scope>
</reference>
<gene>
    <name evidence="12" type="primary">emb</name>
</gene>
<evidence type="ECO:0000313" key="10">
    <source>
        <dbReference type="Ensembl" id="ENSPNYP00000022501.1"/>
    </source>
</evidence>
<keyword evidence="7" id="KW-1133">Transmembrane helix</keyword>
<dbReference type="OrthoDB" id="9932757at2759"/>
<evidence type="ECO:0000256" key="8">
    <source>
        <dbReference type="SAM" id="SignalP"/>
    </source>
</evidence>
<dbReference type="GO" id="GO:0098609">
    <property type="term" value="P:cell-cell adhesion"/>
    <property type="evidence" value="ECO:0007669"/>
    <property type="project" value="TreeGrafter"/>
</dbReference>
<dbReference type="Gene3D" id="2.60.40.10">
    <property type="entry name" value="Immunoglobulins"/>
    <property type="match status" value="2"/>
</dbReference>
<dbReference type="GO" id="GO:0050839">
    <property type="term" value="F:cell adhesion molecule binding"/>
    <property type="evidence" value="ECO:0007669"/>
    <property type="project" value="TreeGrafter"/>
</dbReference>
<keyword evidence="8" id="KW-0732">Signal</keyword>
<keyword evidence="11" id="KW-1185">Reference proteome</keyword>
<dbReference type="GeneID" id="102195481"/>
<evidence type="ECO:0000256" key="2">
    <source>
        <dbReference type="ARBA" id="ARBA00023136"/>
    </source>
</evidence>
<dbReference type="RefSeq" id="XP_005753794.1">
    <property type="nucleotide sequence ID" value="XM_005753737.2"/>
</dbReference>
<dbReference type="PANTHER" id="PTHR11640">
    <property type="entry name" value="NEPHRIN"/>
    <property type="match status" value="1"/>
</dbReference>
<dbReference type="InterPro" id="IPR007110">
    <property type="entry name" value="Ig-like_dom"/>
</dbReference>
<sequence>MSASWKQPLFQICLLCVCCRHINTNTLGSTKAPQVPTTALKTTVKSVVLKGENHTEEIQLHEPVNLTLACTWTGNQKKLPNISVYWTKDGKTIQDSERSVQLENEQYTLKQDFHIVSEQDLGSYSCVFGTEAQIDFILAAPQISEVRDKPIVSYLGDFVVIYCKMEETKPEPRTWTWYKVNGTEKILIVEEPQRYEIHNEGWKTKLKISNLTDEDSGSYYCGAVYRVGTSVSHVELKIISFIEPLKPFLTILAEVIVLVTAILLYEKIHSRKNNTEEENLPNGNQKNELPQEEAKELEGNTSMRQRKV</sequence>
<feature type="compositionally biased region" description="Polar residues" evidence="6">
    <location>
        <begin position="299"/>
        <end position="308"/>
    </location>
</feature>
<feature type="region of interest" description="Disordered" evidence="6">
    <location>
        <begin position="274"/>
        <end position="308"/>
    </location>
</feature>
<keyword evidence="7" id="KW-0812">Transmembrane</keyword>
<dbReference type="Pfam" id="PF13927">
    <property type="entry name" value="Ig_3"/>
    <property type="match status" value="1"/>
</dbReference>
<dbReference type="SMART" id="SM00409">
    <property type="entry name" value="IG"/>
    <property type="match status" value="1"/>
</dbReference>
<dbReference type="Ensembl" id="ENSPNYT00000023052.1">
    <property type="protein sequence ID" value="ENSPNYP00000022501.1"/>
    <property type="gene ID" value="ENSPNYG00000016974.1"/>
</dbReference>
<feature type="transmembrane region" description="Helical" evidence="7">
    <location>
        <begin position="247"/>
        <end position="265"/>
    </location>
</feature>
<feature type="domain" description="Ig-like" evidence="9">
    <location>
        <begin position="33"/>
        <end position="126"/>
    </location>
</feature>
<dbReference type="SUPFAM" id="SSF48726">
    <property type="entry name" value="Immunoglobulin"/>
    <property type="match status" value="2"/>
</dbReference>
<protein>
    <submittedName>
        <fullName evidence="10 12">Embigin</fullName>
    </submittedName>
</protein>
<dbReference type="InterPro" id="IPR013783">
    <property type="entry name" value="Ig-like_fold"/>
</dbReference>
<dbReference type="InterPro" id="IPR051275">
    <property type="entry name" value="Cell_adhesion_signaling"/>
</dbReference>
<keyword evidence="2 7" id="KW-0472">Membrane</keyword>
<keyword evidence="4" id="KW-0325">Glycoprotein</keyword>
<proteinExistence type="predicted"/>
<feature type="signal peptide" evidence="8">
    <location>
        <begin position="1"/>
        <end position="24"/>
    </location>
</feature>
<dbReference type="CDD" id="cd00096">
    <property type="entry name" value="Ig"/>
    <property type="match status" value="2"/>
</dbReference>
<evidence type="ECO:0000259" key="9">
    <source>
        <dbReference type="PROSITE" id="PS50835"/>
    </source>
</evidence>
<evidence type="ECO:0000313" key="11">
    <source>
        <dbReference type="Proteomes" id="UP000695023"/>
    </source>
</evidence>
<keyword evidence="5" id="KW-0393">Immunoglobulin domain</keyword>
<dbReference type="GO" id="GO:0005911">
    <property type="term" value="C:cell-cell junction"/>
    <property type="evidence" value="ECO:0007669"/>
    <property type="project" value="TreeGrafter"/>
</dbReference>
<dbReference type="Proteomes" id="UP000695023">
    <property type="component" value="Unplaced"/>
</dbReference>
<evidence type="ECO:0000256" key="4">
    <source>
        <dbReference type="ARBA" id="ARBA00023180"/>
    </source>
</evidence>
<evidence type="ECO:0000256" key="5">
    <source>
        <dbReference type="ARBA" id="ARBA00023319"/>
    </source>
</evidence>
<evidence type="ECO:0000256" key="1">
    <source>
        <dbReference type="ARBA" id="ARBA00004479"/>
    </source>
</evidence>
<dbReference type="InterPro" id="IPR036179">
    <property type="entry name" value="Ig-like_dom_sf"/>
</dbReference>